<dbReference type="Proteomes" id="UP001350005">
    <property type="component" value="Unassembled WGS sequence"/>
</dbReference>
<evidence type="ECO:0008006" key="3">
    <source>
        <dbReference type="Google" id="ProtNLM"/>
    </source>
</evidence>
<comment type="caution">
    <text evidence="1">The sequence shown here is derived from an EMBL/GenBank/DDBJ whole genome shotgun (WGS) entry which is preliminary data.</text>
</comment>
<evidence type="ECO:0000313" key="2">
    <source>
        <dbReference type="Proteomes" id="UP001350005"/>
    </source>
</evidence>
<proteinExistence type="predicted"/>
<organism evidence="1 2">
    <name type="scientific">Chryseobacterium arthrosphaerae</name>
    <dbReference type="NCBI Taxonomy" id="651561"/>
    <lineage>
        <taxon>Bacteria</taxon>
        <taxon>Pseudomonadati</taxon>
        <taxon>Bacteroidota</taxon>
        <taxon>Flavobacteriia</taxon>
        <taxon>Flavobacteriales</taxon>
        <taxon>Weeksellaceae</taxon>
        <taxon>Chryseobacterium group</taxon>
        <taxon>Chryseobacterium</taxon>
    </lineage>
</organism>
<gene>
    <name evidence="1" type="ORF">V2E39_05120</name>
</gene>
<dbReference type="RefSeq" id="WP_241309431.1">
    <property type="nucleotide sequence ID" value="NZ_JAKYXJ010000002.1"/>
</dbReference>
<keyword evidence="2" id="KW-1185">Reference proteome</keyword>
<name>A0ABU7QW28_9FLAO</name>
<accession>A0ABU7QW28</accession>
<dbReference type="EMBL" id="JAZGJU010000007">
    <property type="protein sequence ID" value="MEE6126769.1"/>
    <property type="molecule type" value="Genomic_DNA"/>
</dbReference>
<sequence>MKNKSFLKGKLLGRSALTLVKGSGFKICYDAGYGECMDRGRFCEEPQCKTPFP</sequence>
<reference evidence="1 2" key="1">
    <citation type="submission" date="2024-01" db="EMBL/GenBank/DDBJ databases">
        <title>Whole genome of Chryseobacterium arthrosphaerae NNCa 2741.</title>
        <authorList>
            <person name="Boriskina E.V."/>
            <person name="Gordinskaya N.A."/>
            <person name="Kropotov V.S."/>
            <person name="Alekseeva A.E."/>
            <person name="Makhova M.A."/>
            <person name="Kryazhev D.V."/>
            <person name="Shkurkina I.S."/>
        </authorList>
    </citation>
    <scope>NUCLEOTIDE SEQUENCE [LARGE SCALE GENOMIC DNA]</scope>
    <source>
        <strain evidence="1 2">NNCa 2741</strain>
    </source>
</reference>
<evidence type="ECO:0000313" key="1">
    <source>
        <dbReference type="EMBL" id="MEE6126769.1"/>
    </source>
</evidence>
<protein>
    <recommendedName>
        <fullName evidence="3">Bacteriocin</fullName>
    </recommendedName>
</protein>